<reference evidence="3" key="1">
    <citation type="submission" date="2020-03" db="EMBL/GenBank/DDBJ databases">
        <title>Complete genome sequence of sulfur-oxidizing bacterium skT11.</title>
        <authorList>
            <person name="Kanda M."/>
            <person name="Kojima H."/>
            <person name="Fukui M."/>
        </authorList>
    </citation>
    <scope>NUCLEOTIDE SEQUENCE [LARGE SCALE GENOMIC DNA]</scope>
    <source>
        <strain evidence="3">skT11</strain>
    </source>
</reference>
<evidence type="ECO:0000256" key="1">
    <source>
        <dbReference type="SAM" id="MobiDB-lite"/>
    </source>
</evidence>
<accession>A0A6F8V961</accession>
<sequence>MVVPILTDVAAWAASGVKLAASSREPVAMKVFRDLRVKCMVGSFWVNVSGKAVTLSPGLLSLRVTSSEAGALSDQRPVSQDRNPSVPKVYSAL</sequence>
<gene>
    <name evidence="2" type="ORF">SKTS_01950</name>
</gene>
<proteinExistence type="predicted"/>
<dbReference type="EMBL" id="AP022853">
    <property type="protein sequence ID" value="BCB25309.1"/>
    <property type="molecule type" value="Genomic_DNA"/>
</dbReference>
<organism evidence="2 3">
    <name type="scientific">Sulfurimicrobium lacus</name>
    <dbReference type="NCBI Taxonomy" id="2715678"/>
    <lineage>
        <taxon>Bacteria</taxon>
        <taxon>Pseudomonadati</taxon>
        <taxon>Pseudomonadota</taxon>
        <taxon>Betaproteobacteria</taxon>
        <taxon>Nitrosomonadales</taxon>
        <taxon>Sulfuricellaceae</taxon>
        <taxon>Sulfurimicrobium</taxon>
    </lineage>
</organism>
<dbReference type="KEGG" id="slac:SKTS_01950"/>
<feature type="region of interest" description="Disordered" evidence="1">
    <location>
        <begin position="68"/>
        <end position="93"/>
    </location>
</feature>
<keyword evidence="3" id="KW-1185">Reference proteome</keyword>
<name>A0A6F8V961_9PROT</name>
<dbReference type="Proteomes" id="UP000502260">
    <property type="component" value="Chromosome"/>
</dbReference>
<evidence type="ECO:0000313" key="2">
    <source>
        <dbReference type="EMBL" id="BCB25309.1"/>
    </source>
</evidence>
<protein>
    <submittedName>
        <fullName evidence="2">Uncharacterized protein</fullName>
    </submittedName>
</protein>
<dbReference type="AlphaFoldDB" id="A0A6F8V961"/>
<evidence type="ECO:0000313" key="3">
    <source>
        <dbReference type="Proteomes" id="UP000502260"/>
    </source>
</evidence>